<evidence type="ECO:0000313" key="2">
    <source>
        <dbReference type="Proteomes" id="UP000053201"/>
    </source>
</evidence>
<dbReference type="EMBL" id="KQ257465">
    <property type="protein sequence ID" value="KNC97033.1"/>
    <property type="molecule type" value="Genomic_DNA"/>
</dbReference>
<dbReference type="VEuPathDB" id="FungiDB:SPPG_07432"/>
<reference evidence="1 2" key="1">
    <citation type="submission" date="2009-08" db="EMBL/GenBank/DDBJ databases">
        <title>The Genome Sequence of Spizellomyces punctatus strain DAOM BR117.</title>
        <authorList>
            <consortium name="The Broad Institute Genome Sequencing Platform"/>
            <person name="Russ C."/>
            <person name="Cuomo C."/>
            <person name="Shea T."/>
            <person name="Young S.K."/>
            <person name="Zeng Q."/>
            <person name="Koehrsen M."/>
            <person name="Haas B."/>
            <person name="Borodovsky M."/>
            <person name="Guigo R."/>
            <person name="Alvarado L."/>
            <person name="Berlin A."/>
            <person name="Bochicchio J."/>
            <person name="Borenstein D."/>
            <person name="Chapman S."/>
            <person name="Chen Z."/>
            <person name="Engels R."/>
            <person name="Freedman E."/>
            <person name="Gellesch M."/>
            <person name="Goldberg J."/>
            <person name="Griggs A."/>
            <person name="Gujja S."/>
            <person name="Heiman D."/>
            <person name="Hepburn T."/>
            <person name="Howarth C."/>
            <person name="Jen D."/>
            <person name="Larson L."/>
            <person name="Lewis B."/>
            <person name="Mehta T."/>
            <person name="Park D."/>
            <person name="Pearson M."/>
            <person name="Roberts A."/>
            <person name="Saif S."/>
            <person name="Shenoy N."/>
            <person name="Sisk P."/>
            <person name="Stolte C."/>
            <person name="Sykes S."/>
            <person name="Thomson T."/>
            <person name="Walk T."/>
            <person name="White J."/>
            <person name="Yandava C."/>
            <person name="Burger G."/>
            <person name="Gray M.W."/>
            <person name="Holland P.W.H."/>
            <person name="King N."/>
            <person name="Lang F.B.F."/>
            <person name="Roger A.J."/>
            <person name="Ruiz-Trillo I."/>
            <person name="Lander E."/>
            <person name="Nusbaum C."/>
        </authorList>
    </citation>
    <scope>NUCLEOTIDE SEQUENCE [LARGE SCALE GENOMIC DNA]</scope>
    <source>
        <strain evidence="1 2">DAOM BR117</strain>
    </source>
</reference>
<sequence length="328" mass="37512">MLVALLTGRVLLVDYKKLPELFESKIELNWSKYESKLTSSAESTFIYILEHGNHDRDRTWLTLATSDLNEVYGAHRIWGVRGFDYSAPLLQANPHYRAILQEWFPDGRIFYHVMRRFISIHSDIMAKVHSFKYSHFGKYTIGIHVRRLKNEKTVPQIRTYADVALQVAMQSGVALDDIRFFVAADSPSARQELSSMLGKHRVIYTPIDVVSTNENNNPGGSLADGLWDMGLLMHCDHRIVTLGSSYGQIAAAWTGLPYLTVMHLYERITTATEILKVRYWGSALGEPCMYATLRILSKEVKGGKWAEAARYLKEMPGYLHHSQCHWKT</sequence>
<protein>
    <submittedName>
        <fullName evidence="1">Uncharacterized protein</fullName>
    </submittedName>
</protein>
<dbReference type="RefSeq" id="XP_016605073.1">
    <property type="nucleotide sequence ID" value="XM_016755596.1"/>
</dbReference>
<name>A0A0L0H8N4_SPIPD</name>
<dbReference type="GeneID" id="27690646"/>
<accession>A0A0L0H8N4</accession>
<dbReference type="Gene3D" id="3.40.50.11350">
    <property type="match status" value="1"/>
</dbReference>
<dbReference type="Proteomes" id="UP000053201">
    <property type="component" value="Unassembled WGS sequence"/>
</dbReference>
<dbReference type="OMA" id="ESKHNIM"/>
<keyword evidence="2" id="KW-1185">Reference proteome</keyword>
<evidence type="ECO:0000313" key="1">
    <source>
        <dbReference type="EMBL" id="KNC97033.1"/>
    </source>
</evidence>
<dbReference type="OrthoDB" id="2413580at2759"/>
<proteinExistence type="predicted"/>
<organism evidence="1 2">
    <name type="scientific">Spizellomyces punctatus (strain DAOM BR117)</name>
    <dbReference type="NCBI Taxonomy" id="645134"/>
    <lineage>
        <taxon>Eukaryota</taxon>
        <taxon>Fungi</taxon>
        <taxon>Fungi incertae sedis</taxon>
        <taxon>Chytridiomycota</taxon>
        <taxon>Chytridiomycota incertae sedis</taxon>
        <taxon>Chytridiomycetes</taxon>
        <taxon>Spizellomycetales</taxon>
        <taxon>Spizellomycetaceae</taxon>
        <taxon>Spizellomyces</taxon>
    </lineage>
</organism>
<gene>
    <name evidence="1" type="ORF">SPPG_07432</name>
</gene>
<dbReference type="AlphaFoldDB" id="A0A0L0H8N4"/>